<comment type="caution">
    <text evidence="1">The sequence shown here is derived from an EMBL/GenBank/DDBJ whole genome shotgun (WGS) entry which is preliminary data.</text>
</comment>
<reference evidence="1" key="1">
    <citation type="submission" date="2023-04" db="EMBL/GenBank/DDBJ databases">
        <title>Phytophthora lilii NBRC 32176.</title>
        <authorList>
            <person name="Ichikawa N."/>
            <person name="Sato H."/>
            <person name="Tonouchi N."/>
        </authorList>
    </citation>
    <scope>NUCLEOTIDE SEQUENCE</scope>
    <source>
        <strain evidence="1">NBRC 32176</strain>
    </source>
</reference>
<accession>A0A9W6XPM8</accession>
<keyword evidence="2" id="KW-1185">Reference proteome</keyword>
<evidence type="ECO:0000313" key="2">
    <source>
        <dbReference type="Proteomes" id="UP001165083"/>
    </source>
</evidence>
<protein>
    <submittedName>
        <fullName evidence="1">Unnamed protein product</fullName>
    </submittedName>
</protein>
<name>A0A9W6XPM8_9STRA</name>
<dbReference type="EMBL" id="BSXW01002537">
    <property type="protein sequence ID" value="GMF42844.1"/>
    <property type="molecule type" value="Genomic_DNA"/>
</dbReference>
<proteinExistence type="predicted"/>
<gene>
    <name evidence="1" type="ORF">Plil01_001683700</name>
</gene>
<organism evidence="1 2">
    <name type="scientific">Phytophthora lilii</name>
    <dbReference type="NCBI Taxonomy" id="2077276"/>
    <lineage>
        <taxon>Eukaryota</taxon>
        <taxon>Sar</taxon>
        <taxon>Stramenopiles</taxon>
        <taxon>Oomycota</taxon>
        <taxon>Peronosporomycetes</taxon>
        <taxon>Peronosporales</taxon>
        <taxon>Peronosporaceae</taxon>
        <taxon>Phytophthora</taxon>
    </lineage>
</organism>
<dbReference type="Proteomes" id="UP001165083">
    <property type="component" value="Unassembled WGS sequence"/>
</dbReference>
<sequence length="159" mass="17206">MALADAGGAVAKHLQVVGVCGGARADFICELHADAVELLEAAQEWHQCGDEQEGAERAALVDAHILTYWVRRAVRRVRHHEGRVVVDVLAPSDEACVDAEVAEHAPHEPLWQRAECVAQVVPDLVQLAVLPTGLVQQRGGHEVVVVAPIEGPEPLLRHR</sequence>
<evidence type="ECO:0000313" key="1">
    <source>
        <dbReference type="EMBL" id="GMF42844.1"/>
    </source>
</evidence>
<dbReference type="AlphaFoldDB" id="A0A9W6XPM8"/>